<evidence type="ECO:0000313" key="2">
    <source>
        <dbReference type="Proteomes" id="UP000805193"/>
    </source>
</evidence>
<keyword evidence="2" id="KW-1185">Reference proteome</keyword>
<comment type="caution">
    <text evidence="1">The sequence shown here is derived from an EMBL/GenBank/DDBJ whole genome shotgun (WGS) entry which is preliminary data.</text>
</comment>
<dbReference type="Proteomes" id="UP000805193">
    <property type="component" value="Unassembled WGS sequence"/>
</dbReference>
<proteinExistence type="predicted"/>
<evidence type="ECO:0000313" key="1">
    <source>
        <dbReference type="EMBL" id="KAG0445265.1"/>
    </source>
</evidence>
<name>A0AC60QZZ9_IXOPE</name>
<organism evidence="1 2">
    <name type="scientific">Ixodes persulcatus</name>
    <name type="common">Taiga tick</name>
    <dbReference type="NCBI Taxonomy" id="34615"/>
    <lineage>
        <taxon>Eukaryota</taxon>
        <taxon>Metazoa</taxon>
        <taxon>Ecdysozoa</taxon>
        <taxon>Arthropoda</taxon>
        <taxon>Chelicerata</taxon>
        <taxon>Arachnida</taxon>
        <taxon>Acari</taxon>
        <taxon>Parasitiformes</taxon>
        <taxon>Ixodida</taxon>
        <taxon>Ixodoidea</taxon>
        <taxon>Ixodidae</taxon>
        <taxon>Ixodinae</taxon>
        <taxon>Ixodes</taxon>
    </lineage>
</organism>
<sequence>MEDIFKVVQFDSISLEACHLDDEGAATVFDMIEYYESARRLNISHNRNIDSRGWQACSRMLKKTSCLQHLDARNTALSEQTLLILGRALRLGSHLHSLHLENCSLTGRSLVILVAALKLNPALKELYLGENGMGCADGLQLANLLRANSRLEYLDLRGNNLQDVGLSHLSDGVAQQPDQADVGLRTLVLWSNHISPAGMRHMSRALIATRSLITLNLGHNHVGDDGLHVLREALMRNKTLCNLGLQNTRITCEGAIALAEFIADSQKIARLDLRENNIGMGGLMALSQSLRLSKSVTRLDLDPVKTEKDEEEEEEENDTLQEHRKLLLEIGEQCRRNKRLLRMASLPSICNGISGPTAPTAAAANIPNSVGVAGAVGAAPQRPPFHTSLSVNAVTGGSATPSSPGGSRFRVSRVCLETEAENGSDSASSLNRATVDIRGGDLVTFERSNSAPAAVPSRFTVTPVNGFGDAGGATATNDAAEDGENEANNNNNLESEVNHNGDEADEEEEDFVGHAVSKPVAIAACGGDAEEDAEDSAQDGGSLEVPASSMLGRTSPPWFMYPSVSSAPLKNDATTATAGPERKRKISFKLPDGASEDDAEGGGRSCFSSKARNDRRMSTPAMPVSGVAARKKLTFKLCKRLESLDLRSTVPLSPTRLLEGWVAGMTTDARLPPHGWTDITRRGARVLGLTRLLSFDAGMGGLARQIISAQMKIGPLEAGFRN</sequence>
<gene>
    <name evidence="1" type="ORF">HPB47_017597</name>
</gene>
<dbReference type="EMBL" id="JABSTQ010000653">
    <property type="protein sequence ID" value="KAG0445265.1"/>
    <property type="molecule type" value="Genomic_DNA"/>
</dbReference>
<reference evidence="1 2" key="1">
    <citation type="journal article" date="2020" name="Cell">
        <title>Large-Scale Comparative Analyses of Tick Genomes Elucidate Their Genetic Diversity and Vector Capacities.</title>
        <authorList>
            <consortium name="Tick Genome and Microbiome Consortium (TIGMIC)"/>
            <person name="Jia N."/>
            <person name="Wang J."/>
            <person name="Shi W."/>
            <person name="Du L."/>
            <person name="Sun Y."/>
            <person name="Zhan W."/>
            <person name="Jiang J.F."/>
            <person name="Wang Q."/>
            <person name="Zhang B."/>
            <person name="Ji P."/>
            <person name="Bell-Sakyi L."/>
            <person name="Cui X.M."/>
            <person name="Yuan T.T."/>
            <person name="Jiang B.G."/>
            <person name="Yang W.F."/>
            <person name="Lam T.T."/>
            <person name="Chang Q.C."/>
            <person name="Ding S.J."/>
            <person name="Wang X.J."/>
            <person name="Zhu J.G."/>
            <person name="Ruan X.D."/>
            <person name="Zhao L."/>
            <person name="Wei J.T."/>
            <person name="Ye R.Z."/>
            <person name="Que T.C."/>
            <person name="Du C.H."/>
            <person name="Zhou Y.H."/>
            <person name="Cheng J.X."/>
            <person name="Dai P.F."/>
            <person name="Guo W.B."/>
            <person name="Han X.H."/>
            <person name="Huang E.J."/>
            <person name="Li L.F."/>
            <person name="Wei W."/>
            <person name="Gao Y.C."/>
            <person name="Liu J.Z."/>
            <person name="Shao H.Z."/>
            <person name="Wang X."/>
            <person name="Wang C.C."/>
            <person name="Yang T.C."/>
            <person name="Huo Q.B."/>
            <person name="Li W."/>
            <person name="Chen H.Y."/>
            <person name="Chen S.E."/>
            <person name="Zhou L.G."/>
            <person name="Ni X.B."/>
            <person name="Tian J.H."/>
            <person name="Sheng Y."/>
            <person name="Liu T."/>
            <person name="Pan Y.S."/>
            <person name="Xia L.Y."/>
            <person name="Li J."/>
            <person name="Zhao F."/>
            <person name="Cao W.C."/>
        </authorList>
    </citation>
    <scope>NUCLEOTIDE SEQUENCE [LARGE SCALE GENOMIC DNA]</scope>
    <source>
        <strain evidence="1">Iper-2018</strain>
    </source>
</reference>
<accession>A0AC60QZZ9</accession>
<protein>
    <submittedName>
        <fullName evidence="1">Uncharacterized protein</fullName>
    </submittedName>
</protein>